<dbReference type="EMBL" id="UGYN01000002">
    <property type="protein sequence ID" value="SUI90661.1"/>
    <property type="molecule type" value="Genomic_DNA"/>
</dbReference>
<name>A0A2X2HIE8_9GAMM</name>
<dbReference type="InterPro" id="IPR027843">
    <property type="entry name" value="DUF4440"/>
</dbReference>
<sequence length="129" mass="14484">MTDSTQLLALIQSLEVKLHLPVTRNNVAVVSELLHDDFEEIGRSGHYYDKQQTLAALQIESGQTPIFSEGFKLAIITEGAVLLTYRSFQQGDDGDVTRCTLRSSIWLLSANDNGDRWQMRFHQGTPTNC</sequence>
<evidence type="ECO:0000259" key="1">
    <source>
        <dbReference type="Pfam" id="PF14534"/>
    </source>
</evidence>
<accession>A0A2X2HIE8</accession>
<dbReference type="InterPro" id="IPR032710">
    <property type="entry name" value="NTF2-like_dom_sf"/>
</dbReference>
<dbReference type="SUPFAM" id="SSF54427">
    <property type="entry name" value="NTF2-like"/>
    <property type="match status" value="1"/>
</dbReference>
<dbReference type="AlphaFoldDB" id="A0A2X2HIE8"/>
<evidence type="ECO:0000313" key="3">
    <source>
        <dbReference type="Proteomes" id="UP000255529"/>
    </source>
</evidence>
<protein>
    <submittedName>
        <fullName evidence="2">Uncharacterized protein conserved in bacteria</fullName>
    </submittedName>
</protein>
<dbReference type="Pfam" id="PF14534">
    <property type="entry name" value="DUF4440"/>
    <property type="match status" value="1"/>
</dbReference>
<proteinExistence type="predicted"/>
<dbReference type="Gene3D" id="3.10.450.50">
    <property type="match status" value="1"/>
</dbReference>
<dbReference type="Proteomes" id="UP000255529">
    <property type="component" value="Unassembled WGS sequence"/>
</dbReference>
<evidence type="ECO:0000313" key="2">
    <source>
        <dbReference type="EMBL" id="SUI90661.1"/>
    </source>
</evidence>
<organism evidence="2 3">
    <name type="scientific">Serratia quinivorans</name>
    <dbReference type="NCBI Taxonomy" id="137545"/>
    <lineage>
        <taxon>Bacteria</taxon>
        <taxon>Pseudomonadati</taxon>
        <taxon>Pseudomonadota</taxon>
        <taxon>Gammaproteobacteria</taxon>
        <taxon>Enterobacterales</taxon>
        <taxon>Yersiniaceae</taxon>
        <taxon>Serratia</taxon>
    </lineage>
</organism>
<reference evidence="2 3" key="1">
    <citation type="submission" date="2018-06" db="EMBL/GenBank/DDBJ databases">
        <authorList>
            <consortium name="Pathogen Informatics"/>
            <person name="Doyle S."/>
        </authorList>
    </citation>
    <scope>NUCLEOTIDE SEQUENCE [LARGE SCALE GENOMIC DNA]</scope>
    <source>
        <strain evidence="2 3">NCTC11544</strain>
    </source>
</reference>
<dbReference type="RefSeq" id="WP_112362843.1">
    <property type="nucleotide sequence ID" value="NZ_CAMKUF010000001.1"/>
</dbReference>
<feature type="domain" description="DUF4440" evidence="1">
    <location>
        <begin position="11"/>
        <end position="119"/>
    </location>
</feature>
<gene>
    <name evidence="2" type="ORF">NCTC11544_05303</name>
</gene>